<protein>
    <recommendedName>
        <fullName evidence="3">peptidylprolyl isomerase</fullName>
        <ecNumber evidence="3">5.2.1.8</ecNumber>
    </recommendedName>
</protein>
<dbReference type="PANTHER" id="PTHR47245:SF2">
    <property type="entry name" value="PEPTIDYL-PROLYL CIS-TRANS ISOMERASE HP_0175-RELATED"/>
    <property type="match status" value="1"/>
</dbReference>
<feature type="domain" description="PpiC" evidence="6">
    <location>
        <begin position="96"/>
        <end position="197"/>
    </location>
</feature>
<keyword evidence="4 5" id="KW-0697">Rotamase</keyword>
<dbReference type="SUPFAM" id="SSF54534">
    <property type="entry name" value="FKBP-like"/>
    <property type="match status" value="1"/>
</dbReference>
<reference evidence="7 8" key="1">
    <citation type="submission" date="2023-09" db="EMBL/GenBank/DDBJ databases">
        <authorList>
            <person name="Rey-Velasco X."/>
        </authorList>
    </citation>
    <scope>NUCLEOTIDE SEQUENCE [LARGE SCALE GENOMIC DNA]</scope>
    <source>
        <strain evidence="7 8">W335</strain>
    </source>
</reference>
<keyword evidence="5 7" id="KW-0413">Isomerase</keyword>
<sequence length="253" mass="28709">MTMPLVNRVIIPEEQINRESGEIEHGSIEEKRAEAARRLAIRELLRQRAKTIGIETRDRLDEAIDELLDREVPTPDADEQACRRYFEANRDRFRSPEEIELRHILLAAAPDDAQGRTAMRDTAEELVATLKEVPERFDDLAAAHSRCPSAEDGGHLGVISRGDTVPELENVVMRLPVGLAERPVETRYGFHVVEILTRAGGAPLDYDHVQHLIAEYLRERSWRRAISHYLQVLVAEADIRGIDLEATESPLMQ</sequence>
<accession>A0ABU3BYC3</accession>
<evidence type="ECO:0000256" key="5">
    <source>
        <dbReference type="PROSITE-ProRule" id="PRU00278"/>
    </source>
</evidence>
<dbReference type="InterPro" id="IPR027304">
    <property type="entry name" value="Trigger_fact/SurA_dom_sf"/>
</dbReference>
<organism evidence="7 8">
    <name type="scientific">Spectribacter hydrogenoxidans</name>
    <dbReference type="NCBI Taxonomy" id="3075608"/>
    <lineage>
        <taxon>Bacteria</taxon>
        <taxon>Pseudomonadati</taxon>
        <taxon>Pseudomonadota</taxon>
        <taxon>Gammaproteobacteria</taxon>
        <taxon>Salinisphaerales</taxon>
        <taxon>Salinisphaeraceae</taxon>
        <taxon>Spectribacter</taxon>
    </lineage>
</organism>
<dbReference type="InterPro" id="IPR046357">
    <property type="entry name" value="PPIase_dom_sf"/>
</dbReference>
<evidence type="ECO:0000259" key="6">
    <source>
        <dbReference type="PROSITE" id="PS50198"/>
    </source>
</evidence>
<dbReference type="Pfam" id="PF00639">
    <property type="entry name" value="Rotamase"/>
    <property type="match status" value="1"/>
</dbReference>
<evidence type="ECO:0000256" key="4">
    <source>
        <dbReference type="ARBA" id="ARBA00023110"/>
    </source>
</evidence>
<dbReference type="InterPro" id="IPR023058">
    <property type="entry name" value="PPIase_PpiC_CS"/>
</dbReference>
<dbReference type="RefSeq" id="WP_311652076.1">
    <property type="nucleotide sequence ID" value="NZ_JAVRIB010000004.1"/>
</dbReference>
<gene>
    <name evidence="7" type="ORF">RM532_05040</name>
</gene>
<evidence type="ECO:0000256" key="3">
    <source>
        <dbReference type="ARBA" id="ARBA00013194"/>
    </source>
</evidence>
<dbReference type="InterPro" id="IPR050245">
    <property type="entry name" value="PrsA_foldase"/>
</dbReference>
<dbReference type="GO" id="GO:0016853">
    <property type="term" value="F:isomerase activity"/>
    <property type="evidence" value="ECO:0007669"/>
    <property type="project" value="UniProtKB-KW"/>
</dbReference>
<evidence type="ECO:0000256" key="2">
    <source>
        <dbReference type="ARBA" id="ARBA00007656"/>
    </source>
</evidence>
<dbReference type="SUPFAM" id="SSF109998">
    <property type="entry name" value="Triger factor/SurA peptide-binding domain-like"/>
    <property type="match status" value="1"/>
</dbReference>
<dbReference type="Gene3D" id="3.10.50.40">
    <property type="match status" value="1"/>
</dbReference>
<dbReference type="EC" id="5.2.1.8" evidence="3"/>
<comment type="catalytic activity">
    <reaction evidence="1">
        <text>[protein]-peptidylproline (omega=180) = [protein]-peptidylproline (omega=0)</text>
        <dbReference type="Rhea" id="RHEA:16237"/>
        <dbReference type="Rhea" id="RHEA-COMP:10747"/>
        <dbReference type="Rhea" id="RHEA-COMP:10748"/>
        <dbReference type="ChEBI" id="CHEBI:83833"/>
        <dbReference type="ChEBI" id="CHEBI:83834"/>
        <dbReference type="EC" id="5.2.1.8"/>
    </reaction>
</comment>
<dbReference type="PROSITE" id="PS01096">
    <property type="entry name" value="PPIC_PPIASE_1"/>
    <property type="match status" value="1"/>
</dbReference>
<dbReference type="PANTHER" id="PTHR47245">
    <property type="entry name" value="PEPTIDYLPROLYL ISOMERASE"/>
    <property type="match status" value="1"/>
</dbReference>
<comment type="caution">
    <text evidence="7">The sequence shown here is derived from an EMBL/GenBank/DDBJ whole genome shotgun (WGS) entry which is preliminary data.</text>
</comment>
<evidence type="ECO:0000313" key="7">
    <source>
        <dbReference type="EMBL" id="MDT0634317.1"/>
    </source>
</evidence>
<dbReference type="EMBL" id="JAVRIB010000004">
    <property type="protein sequence ID" value="MDT0634317.1"/>
    <property type="molecule type" value="Genomic_DNA"/>
</dbReference>
<dbReference type="Proteomes" id="UP001251857">
    <property type="component" value="Unassembled WGS sequence"/>
</dbReference>
<keyword evidence="8" id="KW-1185">Reference proteome</keyword>
<proteinExistence type="inferred from homology"/>
<comment type="similarity">
    <text evidence="2">Belongs to the PpiC/parvulin rotamase family.</text>
</comment>
<dbReference type="PROSITE" id="PS50198">
    <property type="entry name" value="PPIC_PPIASE_2"/>
    <property type="match status" value="1"/>
</dbReference>
<dbReference type="InterPro" id="IPR000297">
    <property type="entry name" value="PPIase_PpiC"/>
</dbReference>
<name>A0ABU3BYC3_9GAMM</name>
<evidence type="ECO:0000256" key="1">
    <source>
        <dbReference type="ARBA" id="ARBA00000971"/>
    </source>
</evidence>
<evidence type="ECO:0000313" key="8">
    <source>
        <dbReference type="Proteomes" id="UP001251857"/>
    </source>
</evidence>